<dbReference type="AlphaFoldDB" id="A0A438I996"/>
<reference evidence="2 3" key="1">
    <citation type="journal article" date="2018" name="PLoS Genet.">
        <title>Population sequencing reveals clonal diversity and ancestral inbreeding in the grapevine cultivar Chardonnay.</title>
        <authorList>
            <person name="Roach M.J."/>
            <person name="Johnson D.L."/>
            <person name="Bohlmann J."/>
            <person name="van Vuuren H.J."/>
            <person name="Jones S.J."/>
            <person name="Pretorius I.S."/>
            <person name="Schmidt S.A."/>
            <person name="Borneman A.R."/>
        </authorList>
    </citation>
    <scope>NUCLEOTIDE SEQUENCE [LARGE SCALE GENOMIC DNA]</scope>
    <source>
        <strain evidence="3">cv. Chardonnay</strain>
        <tissue evidence="2">Leaf</tissue>
    </source>
</reference>
<sequence>MNSNAVCPITDVIHGVLQLSSLIQMHGKCLGGKAWGMFRFMGNSDMRGKKRDITLSSSEPGLHYDFVIDLPWTRIIPAKQILRRILPSPEPTNVPKGHVPVYVGETQKKRFVIPISYLKHPSFQNLLSQAEEEFGFDHPLGGLTIPCREEAFLNLTCSLNCS</sequence>
<proteinExistence type="inferred from homology"/>
<dbReference type="PANTHER" id="PTHR31929">
    <property type="entry name" value="SAUR-LIKE AUXIN-RESPONSIVE PROTEIN FAMILY-RELATED"/>
    <property type="match status" value="1"/>
</dbReference>
<organism evidence="2 3">
    <name type="scientific">Vitis vinifera</name>
    <name type="common">Grape</name>
    <dbReference type="NCBI Taxonomy" id="29760"/>
    <lineage>
        <taxon>Eukaryota</taxon>
        <taxon>Viridiplantae</taxon>
        <taxon>Streptophyta</taxon>
        <taxon>Embryophyta</taxon>
        <taxon>Tracheophyta</taxon>
        <taxon>Spermatophyta</taxon>
        <taxon>Magnoliopsida</taxon>
        <taxon>eudicotyledons</taxon>
        <taxon>Gunneridae</taxon>
        <taxon>Pentapetalae</taxon>
        <taxon>rosids</taxon>
        <taxon>Vitales</taxon>
        <taxon>Vitaceae</taxon>
        <taxon>Viteae</taxon>
        <taxon>Vitis</taxon>
    </lineage>
</organism>
<comment type="similarity">
    <text evidence="1">Belongs to the ARG7 family.</text>
</comment>
<gene>
    <name evidence="2" type="primary">SAUR22_7</name>
    <name evidence="2" type="ORF">CK203_022289</name>
</gene>
<accession>A0A438I996</accession>
<evidence type="ECO:0000256" key="1">
    <source>
        <dbReference type="ARBA" id="ARBA00006974"/>
    </source>
</evidence>
<evidence type="ECO:0000313" key="2">
    <source>
        <dbReference type="EMBL" id="RVW93295.1"/>
    </source>
</evidence>
<comment type="caution">
    <text evidence="2">The sequence shown here is derived from an EMBL/GenBank/DDBJ whole genome shotgun (WGS) entry which is preliminary data.</text>
</comment>
<protein>
    <submittedName>
        <fullName evidence="2">Auxin-responsive protein SAUR22</fullName>
    </submittedName>
</protein>
<dbReference type="Proteomes" id="UP000288805">
    <property type="component" value="Unassembled WGS sequence"/>
</dbReference>
<dbReference type="EMBL" id="QGNW01000130">
    <property type="protein sequence ID" value="RVW93295.1"/>
    <property type="molecule type" value="Genomic_DNA"/>
</dbReference>
<evidence type="ECO:0000313" key="3">
    <source>
        <dbReference type="Proteomes" id="UP000288805"/>
    </source>
</evidence>
<dbReference type="InterPro" id="IPR003676">
    <property type="entry name" value="SAUR_fam"/>
</dbReference>
<name>A0A438I996_VITVI</name>
<dbReference type="Pfam" id="PF02519">
    <property type="entry name" value="Auxin_inducible"/>
    <property type="match status" value="1"/>
</dbReference>
<dbReference type="GO" id="GO:0009733">
    <property type="term" value="P:response to auxin"/>
    <property type="evidence" value="ECO:0007669"/>
    <property type="project" value="InterPro"/>
</dbReference>